<evidence type="ECO:0000256" key="10">
    <source>
        <dbReference type="ARBA" id="ARBA00023204"/>
    </source>
</evidence>
<name>A0A098AV52_DESHA</name>
<dbReference type="InterPro" id="IPR014721">
    <property type="entry name" value="Ribsml_uS5_D2-typ_fold_subgr"/>
</dbReference>
<reference evidence="15" key="1">
    <citation type="submission" date="2014-07" db="EMBL/GenBank/DDBJ databases">
        <authorList>
            <person name="Hornung V.Bastian."/>
        </authorList>
    </citation>
    <scope>NUCLEOTIDE SEQUENCE</scope>
    <source>
        <strain evidence="15">PCE-S</strain>
    </source>
</reference>
<dbReference type="PRINTS" id="PR01874">
    <property type="entry name" value="DNAREPAIRADA"/>
</dbReference>
<dbReference type="NCBIfam" id="TIGR00416">
    <property type="entry name" value="sms"/>
    <property type="match status" value="1"/>
</dbReference>
<evidence type="ECO:0000256" key="6">
    <source>
        <dbReference type="ARBA" id="ARBA00022833"/>
    </source>
</evidence>
<keyword evidence="10 11" id="KW-0234">DNA repair</keyword>
<dbReference type="InterPro" id="IPR003593">
    <property type="entry name" value="AAA+_ATPase"/>
</dbReference>
<feature type="region of interest" description="Lon-protease-like" evidence="11">
    <location>
        <begin position="346"/>
        <end position="449"/>
    </location>
</feature>
<dbReference type="GO" id="GO:0008270">
    <property type="term" value="F:zinc ion binding"/>
    <property type="evidence" value="ECO:0007669"/>
    <property type="project" value="UniProtKB-KW"/>
</dbReference>
<keyword evidence="5" id="KW-0378">Hydrolase</keyword>
<evidence type="ECO:0000313" key="15">
    <source>
        <dbReference type="EMBL" id="CDX00433.1"/>
    </source>
</evidence>
<dbReference type="GO" id="GO:0000725">
    <property type="term" value="P:recombinational repair"/>
    <property type="evidence" value="ECO:0007669"/>
    <property type="project" value="UniProtKB-UniRule"/>
</dbReference>
<evidence type="ECO:0000256" key="4">
    <source>
        <dbReference type="ARBA" id="ARBA00022771"/>
    </source>
</evidence>
<dbReference type="CDD" id="cd01121">
    <property type="entry name" value="RadA_SMS_N"/>
    <property type="match status" value="1"/>
</dbReference>
<dbReference type="RefSeq" id="WP_208925231.1">
    <property type="nucleotide sequence ID" value="NZ_LK996017.1"/>
</dbReference>
<evidence type="ECO:0000256" key="3">
    <source>
        <dbReference type="ARBA" id="ARBA00022763"/>
    </source>
</evidence>
<evidence type="ECO:0000256" key="2">
    <source>
        <dbReference type="ARBA" id="ARBA00022741"/>
    </source>
</evidence>
<dbReference type="InterPro" id="IPR004504">
    <property type="entry name" value="DNA_repair_RadA"/>
</dbReference>
<keyword evidence="4 13" id="KW-0863">Zinc-finger</keyword>
<dbReference type="PATRIC" id="fig|49338.4.peg.581"/>
<feature type="short sequence motif" description="RadA KNRFG motif" evidence="11">
    <location>
        <begin position="247"/>
        <end position="251"/>
    </location>
</feature>
<feature type="domain" description="RecA family profile 1" evidence="14">
    <location>
        <begin position="62"/>
        <end position="210"/>
    </location>
</feature>
<dbReference type="Pfam" id="PF18073">
    <property type="entry name" value="Zn_ribbon_LapB"/>
    <property type="match status" value="1"/>
</dbReference>
<dbReference type="SMART" id="SM00382">
    <property type="entry name" value="AAA"/>
    <property type="match status" value="1"/>
</dbReference>
<keyword evidence="3 11" id="KW-0227">DNA damage</keyword>
<keyword evidence="2 11" id="KW-0547">Nucleotide-binding</keyword>
<sequence length="449" mass="48475">MAKVKTRFFCQSCGQESPRWLGKCPGCGEWNTLVEEVVERAAAKRTPLGVKATPLTEIQIREEERVSSGSQELNRVLGGGIVPGSFVLLGGEPGIGKSTLLLQTAGLLAKGMDVLYISGEESEKQIKLRAERLGIKESRLHILTETRLEVVRDVALAMGPGLLIVDSIQTMVLEELQAAAGSVSQVREGAAFLMRLAKEEEIPIFLVGHVTKEGAIAGPRVLEHIVDTVLYFEGDRHHVYRLLRAVKNRFGSTNEIGVFEMHEDGLVEVPNPSKVFLGENSATAPGSSVAVIVEGSRPLLVEIQALVTPTTYGPPRRTATGIDYNRILMLLAVLDKKVGLHLGAQDVFINIAGGIRIDEPGVDLACIAAIASSLGERPLKRYALIGEVGLTGEVRGISQIEKRVKEAVKLGFEGCIIPRINVSAVKIPGSFTVIPVKTVEEAVQVMFEQ</sequence>
<dbReference type="InterPro" id="IPR041166">
    <property type="entry name" value="Rubredoxin_2"/>
</dbReference>
<comment type="function">
    <text evidence="11">Plays a role in repairing double-strand DNA breaks, probably involving stabilizing or processing branched DNA or blocked replication forks.</text>
</comment>
<dbReference type="PANTHER" id="PTHR32472:SF10">
    <property type="entry name" value="DNA REPAIR PROTEIN RADA-LIKE PROTEIN"/>
    <property type="match status" value="1"/>
</dbReference>
<dbReference type="FunFam" id="3.40.50.300:FF:000050">
    <property type="entry name" value="DNA repair protein RadA"/>
    <property type="match status" value="1"/>
</dbReference>
<dbReference type="Gene3D" id="3.30.230.10">
    <property type="match status" value="1"/>
</dbReference>
<protein>
    <recommendedName>
        <fullName evidence="11 12">DNA repair protein RadA</fullName>
    </recommendedName>
</protein>
<dbReference type="InterPro" id="IPR020588">
    <property type="entry name" value="RecA_ATP-bd"/>
</dbReference>
<dbReference type="Pfam" id="PF13541">
    <property type="entry name" value="ChlI"/>
    <property type="match status" value="1"/>
</dbReference>
<dbReference type="SUPFAM" id="SSF54211">
    <property type="entry name" value="Ribosomal protein S5 domain 2-like"/>
    <property type="match status" value="1"/>
</dbReference>
<dbReference type="PANTHER" id="PTHR32472">
    <property type="entry name" value="DNA REPAIR PROTEIN RADA"/>
    <property type="match status" value="1"/>
</dbReference>
<evidence type="ECO:0000259" key="14">
    <source>
        <dbReference type="PROSITE" id="PS50162"/>
    </source>
</evidence>
<dbReference type="GO" id="GO:0005524">
    <property type="term" value="F:ATP binding"/>
    <property type="evidence" value="ECO:0007669"/>
    <property type="project" value="UniProtKB-UniRule"/>
</dbReference>
<dbReference type="HAMAP" id="MF_01498">
    <property type="entry name" value="RadA_bact"/>
    <property type="match status" value="1"/>
</dbReference>
<dbReference type="SUPFAM" id="SSF52540">
    <property type="entry name" value="P-loop containing nucleoside triphosphate hydrolases"/>
    <property type="match status" value="1"/>
</dbReference>
<comment type="function">
    <text evidence="13">DNA-dependent ATPase involved in processing of recombination intermediates, plays a role in repairing DNA breaks. Stimulates the branch migration of RecA-mediated strand transfer reactions, allowing the 3' invading strand to extend heteroduplex DNA faster. Binds ssDNA in the presence of ADP but not other nucleotides, has ATPase activity that is stimulated by ssDNA and various branched DNA structures, but inhibited by SSB. Does not have RecA's homology-searching function.</text>
</comment>
<gene>
    <name evidence="11" type="primary">radA</name>
    <name evidence="15" type="ORF">DPCES_0546</name>
</gene>
<comment type="domain">
    <text evidence="11">The middle region has homology to RecA with ATPase motifs including the RadA KNRFG motif, while the C-terminus is homologous to Lon protease.</text>
</comment>
<dbReference type="AlphaFoldDB" id="A0A098AV52"/>
<dbReference type="InterPro" id="IPR027417">
    <property type="entry name" value="P-loop_NTPase"/>
</dbReference>
<evidence type="ECO:0000256" key="13">
    <source>
        <dbReference type="RuleBase" id="RU003555"/>
    </source>
</evidence>
<dbReference type="MEROPS" id="S16.A04"/>
<evidence type="ECO:0000256" key="11">
    <source>
        <dbReference type="HAMAP-Rule" id="MF_01498"/>
    </source>
</evidence>
<dbReference type="Gene3D" id="3.40.50.300">
    <property type="entry name" value="P-loop containing nucleotide triphosphate hydrolases"/>
    <property type="match status" value="1"/>
</dbReference>
<dbReference type="GO" id="GO:0140664">
    <property type="term" value="F:ATP-dependent DNA damage sensor activity"/>
    <property type="evidence" value="ECO:0007669"/>
    <property type="project" value="InterPro"/>
</dbReference>
<feature type="binding site" evidence="11">
    <location>
        <begin position="91"/>
        <end position="98"/>
    </location>
    <ligand>
        <name>ATP</name>
        <dbReference type="ChEBI" id="CHEBI:30616"/>
    </ligand>
</feature>
<evidence type="ECO:0000256" key="8">
    <source>
        <dbReference type="ARBA" id="ARBA00023016"/>
    </source>
</evidence>
<dbReference type="GO" id="GO:0003684">
    <property type="term" value="F:damaged DNA binding"/>
    <property type="evidence" value="ECO:0007669"/>
    <property type="project" value="InterPro"/>
</dbReference>
<dbReference type="GO" id="GO:0005829">
    <property type="term" value="C:cytosol"/>
    <property type="evidence" value="ECO:0007669"/>
    <property type="project" value="TreeGrafter"/>
</dbReference>
<dbReference type="Pfam" id="PF13481">
    <property type="entry name" value="AAA_25"/>
    <property type="match status" value="1"/>
</dbReference>
<keyword evidence="1 11" id="KW-0479">Metal-binding</keyword>
<keyword evidence="8 11" id="KW-0346">Stress response</keyword>
<keyword evidence="6 13" id="KW-0862">Zinc</keyword>
<accession>A0A098AV52</accession>
<evidence type="ECO:0000256" key="12">
    <source>
        <dbReference type="NCBIfam" id="TIGR00416"/>
    </source>
</evidence>
<evidence type="ECO:0000256" key="1">
    <source>
        <dbReference type="ARBA" id="ARBA00022723"/>
    </source>
</evidence>
<dbReference type="PROSITE" id="PS50162">
    <property type="entry name" value="RECA_2"/>
    <property type="match status" value="1"/>
</dbReference>
<dbReference type="InterPro" id="IPR020568">
    <property type="entry name" value="Ribosomal_Su5_D2-typ_SF"/>
</dbReference>
<keyword evidence="7 11" id="KW-0067">ATP-binding</keyword>
<comment type="similarity">
    <text evidence="11 13">Belongs to the RecA family. RadA subfamily.</text>
</comment>
<organism evidence="15">
    <name type="scientific">Desulfitobacterium hafniense</name>
    <name type="common">Desulfitobacterium frappieri</name>
    <dbReference type="NCBI Taxonomy" id="49338"/>
    <lineage>
        <taxon>Bacteria</taxon>
        <taxon>Bacillati</taxon>
        <taxon>Bacillota</taxon>
        <taxon>Clostridia</taxon>
        <taxon>Eubacteriales</taxon>
        <taxon>Desulfitobacteriaceae</taxon>
        <taxon>Desulfitobacterium</taxon>
    </lineage>
</organism>
<dbReference type="EMBL" id="LK996017">
    <property type="protein sequence ID" value="CDX00433.1"/>
    <property type="molecule type" value="Genomic_DNA"/>
</dbReference>
<evidence type="ECO:0000256" key="7">
    <source>
        <dbReference type="ARBA" id="ARBA00022840"/>
    </source>
</evidence>
<evidence type="ECO:0000256" key="9">
    <source>
        <dbReference type="ARBA" id="ARBA00023125"/>
    </source>
</evidence>
<keyword evidence="9 11" id="KW-0238">DNA-binding</keyword>
<evidence type="ECO:0000256" key="5">
    <source>
        <dbReference type="ARBA" id="ARBA00022801"/>
    </source>
</evidence>
<dbReference type="GO" id="GO:0016787">
    <property type="term" value="F:hydrolase activity"/>
    <property type="evidence" value="ECO:0007669"/>
    <property type="project" value="UniProtKB-KW"/>
</dbReference>
<proteinExistence type="inferred from homology"/>